<dbReference type="InterPro" id="IPR002559">
    <property type="entry name" value="Transposase_11"/>
</dbReference>
<accession>A0A1V9V9Q0</accession>
<reference evidence="3 4" key="1">
    <citation type="submission" date="2017-04" db="EMBL/GenBank/DDBJ databases">
        <title>Accumulation and expression of multiple antibiotic resistance genes in Arcobacter cryaerophilus that thrives in sewage.</title>
        <authorList>
            <person name="Millar J.A."/>
            <person name="Raghavan R."/>
        </authorList>
    </citation>
    <scope>NUCLEOTIDE SEQUENCE [LARGE SCALE GENOMIC DNA]</scope>
    <source>
        <strain evidence="3 4">AZT-1</strain>
    </source>
</reference>
<evidence type="ECO:0000259" key="2">
    <source>
        <dbReference type="Pfam" id="PF05598"/>
    </source>
</evidence>
<gene>
    <name evidence="3" type="ORF">AS859_09410</name>
</gene>
<dbReference type="Pfam" id="PF01609">
    <property type="entry name" value="DDE_Tnp_1"/>
    <property type="match status" value="1"/>
</dbReference>
<feature type="domain" description="Transposase IS4-like" evidence="1">
    <location>
        <begin position="253"/>
        <end position="444"/>
    </location>
</feature>
<evidence type="ECO:0000313" key="3">
    <source>
        <dbReference type="EMBL" id="OQR40817.1"/>
    </source>
</evidence>
<comment type="caution">
    <text evidence="3">The sequence shown here is derived from an EMBL/GenBank/DDBJ whole genome shotgun (WGS) entry which is preliminary data.</text>
</comment>
<feature type="domain" description="Transposase InsH N-terminal" evidence="2">
    <location>
        <begin position="24"/>
        <end position="111"/>
    </location>
</feature>
<dbReference type="GO" id="GO:0006313">
    <property type="term" value="P:DNA transposition"/>
    <property type="evidence" value="ECO:0007669"/>
    <property type="project" value="InterPro"/>
</dbReference>
<dbReference type="InterPro" id="IPR008490">
    <property type="entry name" value="Transposase_InsH_N"/>
</dbReference>
<evidence type="ECO:0000259" key="1">
    <source>
        <dbReference type="Pfam" id="PF01609"/>
    </source>
</evidence>
<dbReference type="AlphaFoldDB" id="A0A1V9V9Q0"/>
<evidence type="ECO:0000313" key="4">
    <source>
        <dbReference type="Proteomes" id="UP000192599"/>
    </source>
</evidence>
<dbReference type="Proteomes" id="UP000192599">
    <property type="component" value="Unassembled WGS sequence"/>
</dbReference>
<dbReference type="Pfam" id="PF05598">
    <property type="entry name" value="DUF772"/>
    <property type="match status" value="1"/>
</dbReference>
<protein>
    <submittedName>
        <fullName evidence="3">Uncharacterized protein</fullName>
    </submittedName>
</protein>
<dbReference type="GO" id="GO:0003677">
    <property type="term" value="F:DNA binding"/>
    <property type="evidence" value="ECO:0007669"/>
    <property type="project" value="InterPro"/>
</dbReference>
<proteinExistence type="predicted"/>
<organism evidence="3 4">
    <name type="scientific">Aliarcobacter cryaerophilus</name>
    <dbReference type="NCBI Taxonomy" id="28198"/>
    <lineage>
        <taxon>Bacteria</taxon>
        <taxon>Pseudomonadati</taxon>
        <taxon>Campylobacterota</taxon>
        <taxon>Epsilonproteobacteria</taxon>
        <taxon>Campylobacterales</taxon>
        <taxon>Arcobacteraceae</taxon>
        <taxon>Aliarcobacter</taxon>
    </lineage>
</organism>
<sequence>MKTELQLSLFNQFESLVDLENNNKLNILSLLSSHLDFSSLIPYEVMSSYHSSVGRNPYPLISMIKAFFVKNLYGYESIEKLIDLLAASPKVRNFCGFSTIPNKSTFSRFKSTFYSLLEDIFNNLVNITEPICRKMGENFASHLIYDTSGIVPYVKENNNKFFNRHLKNIKKANKGKSNEDIHKIAYGTMPKQSSVDENIKFFYVNGGFHYAHKFGLFTNAFGIVRHIAFVDKEFIEKNPLSHTDSPEEDKTLGDSTLLEPMLNNFYRVMNPKFKFHTFLADSALDKYEHYPMLMKQFNFNRVLIPINRRNSKVSTDTEFPINEIGTPVCSKYNLPFKNGGISREKNRSTRIKYHCPKTKTTNRKRVCFCETPCSPSTYGRVTYTYPDQNLRFYPGIARDTEHFKKVYKRRTIIERTNHLFKNVMGIGKTLQRNGDSFKSDLFLCGITQLTLLILADKLNNLSAFRSIPKLSKTA</sequence>
<name>A0A1V9V9Q0_9BACT</name>
<dbReference type="GO" id="GO:0004803">
    <property type="term" value="F:transposase activity"/>
    <property type="evidence" value="ECO:0007669"/>
    <property type="project" value="InterPro"/>
</dbReference>
<dbReference type="EMBL" id="LNTC01000187">
    <property type="protein sequence ID" value="OQR40817.1"/>
    <property type="molecule type" value="Genomic_DNA"/>
</dbReference>